<evidence type="ECO:0000313" key="3">
    <source>
        <dbReference type="Proteomes" id="UP000266305"/>
    </source>
</evidence>
<name>A0AAX1UFL9_CERSP</name>
<keyword evidence="1" id="KW-0812">Transmembrane</keyword>
<protein>
    <recommendedName>
        <fullName evidence="4">Stress-associated endoplasmic reticulum protein</fullName>
    </recommendedName>
</protein>
<keyword evidence="1" id="KW-1133">Transmembrane helix</keyword>
<sequence length="86" mass="10093">MIRVCWHITRRFYEVRASRASSKGLTDKHRRLQGKAMKYSSLIEHYEAHHKSPEPRELRLPSGWWLIVAALVYALVYVLATWAVLS</sequence>
<feature type="transmembrane region" description="Helical" evidence="1">
    <location>
        <begin position="63"/>
        <end position="85"/>
    </location>
</feature>
<organism evidence="2 3">
    <name type="scientific">Cereibacter sphaeroides</name>
    <name type="common">Rhodobacter sphaeroides</name>
    <dbReference type="NCBI Taxonomy" id="1063"/>
    <lineage>
        <taxon>Bacteria</taxon>
        <taxon>Pseudomonadati</taxon>
        <taxon>Pseudomonadota</taxon>
        <taxon>Alphaproteobacteria</taxon>
        <taxon>Rhodobacterales</taxon>
        <taxon>Paracoccaceae</taxon>
        <taxon>Cereibacter</taxon>
    </lineage>
</organism>
<evidence type="ECO:0008006" key="4">
    <source>
        <dbReference type="Google" id="ProtNLM"/>
    </source>
</evidence>
<proteinExistence type="predicted"/>
<dbReference type="EMBL" id="QWGP01000041">
    <property type="protein sequence ID" value="RHZ91011.1"/>
    <property type="molecule type" value="Genomic_DNA"/>
</dbReference>
<dbReference type="Proteomes" id="UP000266305">
    <property type="component" value="Unassembled WGS sequence"/>
</dbReference>
<comment type="caution">
    <text evidence="2">The sequence shown here is derived from an EMBL/GenBank/DDBJ whole genome shotgun (WGS) entry which is preliminary data.</text>
</comment>
<keyword evidence="1" id="KW-0472">Membrane</keyword>
<gene>
    <name evidence="2" type="ORF">D1114_21530</name>
</gene>
<dbReference type="AlphaFoldDB" id="A0AAX1UFL9"/>
<accession>A0AAX1UFL9</accession>
<evidence type="ECO:0000256" key="1">
    <source>
        <dbReference type="SAM" id="Phobius"/>
    </source>
</evidence>
<evidence type="ECO:0000313" key="2">
    <source>
        <dbReference type="EMBL" id="RHZ91011.1"/>
    </source>
</evidence>
<reference evidence="2 3" key="1">
    <citation type="submission" date="2018-08" db="EMBL/GenBank/DDBJ databases">
        <title>Draft genome sequence of Rhodobacter sphaeroides FY.</title>
        <authorList>
            <person name="Rayyan A."/>
            <person name="Meyer T.E."/>
            <person name="Kyndt J.A."/>
        </authorList>
    </citation>
    <scope>NUCLEOTIDE SEQUENCE [LARGE SCALE GENOMIC DNA]</scope>
    <source>
        <strain evidence="2 3">FY</strain>
    </source>
</reference>